<reference evidence="3" key="2">
    <citation type="submission" date="2011-04" db="EMBL/GenBank/DDBJ databases">
        <title>The complete genome of chromosome of Treponema succinifaciens DSM 2489.</title>
        <authorList>
            <person name="Lucas S."/>
            <person name="Copeland A."/>
            <person name="Lapidus A."/>
            <person name="Bruce D."/>
            <person name="Goodwin L."/>
            <person name="Pitluck S."/>
            <person name="Peters L."/>
            <person name="Kyrpides N."/>
            <person name="Mavromatis K."/>
            <person name="Ivanova N."/>
            <person name="Ovchinnikova G."/>
            <person name="Teshima H."/>
            <person name="Detter J.C."/>
            <person name="Tapia R."/>
            <person name="Han C."/>
            <person name="Land M."/>
            <person name="Hauser L."/>
            <person name="Markowitz V."/>
            <person name="Cheng J.-F."/>
            <person name="Hugenholtz P."/>
            <person name="Woyke T."/>
            <person name="Wu D."/>
            <person name="Gronow S."/>
            <person name="Wellnitz S."/>
            <person name="Brambilla E."/>
            <person name="Klenk H.-P."/>
            <person name="Eisen J.A."/>
        </authorList>
    </citation>
    <scope>NUCLEOTIDE SEQUENCE [LARGE SCALE GENOMIC DNA]</scope>
    <source>
        <strain evidence="3">ATCC 33096 / DSM 2489 / 6091</strain>
    </source>
</reference>
<evidence type="ECO:0000313" key="2">
    <source>
        <dbReference type="EMBL" id="AEB13695.1"/>
    </source>
</evidence>
<sequence>MKKIFLLCLSLLFISCSKNNATESLNNYSPVRFVYNQKYGLFNPATKEVIVYPRYTYIENFSNGYGLGVLGEEGGTCEVIDTFGNILFSYKTEPLSYTHCYNGFFMVVNYDVGNNVIYDQNKEYHGLYNYKGELVFKTNFIYSMNNECIVTHKKSNYIFLFFDNNGIKRKKIQLPDTFSYKSISNEIVKYEVMYDPFSNGFARFYIWNNDKKLFGMIKNDKTVVIPPVYKSLGKAFVEGVLIAETENSLYGLLNKEGDWVIQPKYKQLFNYSGKVLAAKIKNWN</sequence>
<name>F2NX82_TRES6</name>
<dbReference type="Proteomes" id="UP000006852">
    <property type="component" value="Chromosome"/>
</dbReference>
<feature type="signal peptide" evidence="1">
    <location>
        <begin position="1"/>
        <end position="21"/>
    </location>
</feature>
<accession>F2NX82</accession>
<proteinExistence type="predicted"/>
<dbReference type="PANTHER" id="PTHR37841">
    <property type="entry name" value="GLR2918 PROTEIN"/>
    <property type="match status" value="1"/>
</dbReference>
<reference evidence="2 3" key="1">
    <citation type="journal article" date="2011" name="Stand. Genomic Sci.">
        <title>Complete genome sequence of Treponema succinifaciens type strain (6091).</title>
        <authorList>
            <person name="Han C."/>
            <person name="Gronow S."/>
            <person name="Teshima H."/>
            <person name="Lapidus A."/>
            <person name="Nolan M."/>
            <person name="Lucas S."/>
            <person name="Hammon N."/>
            <person name="Deshpande S."/>
            <person name="Cheng J.F."/>
            <person name="Zeytun A."/>
            <person name="Tapia R."/>
            <person name="Goodwin L."/>
            <person name="Pitluck S."/>
            <person name="Liolios K."/>
            <person name="Pagani I."/>
            <person name="Ivanova N."/>
            <person name="Mavromatis K."/>
            <person name="Mikhailova N."/>
            <person name="Huntemann M."/>
            <person name="Pati A."/>
            <person name="Chen A."/>
            <person name="Palaniappan K."/>
            <person name="Land M."/>
            <person name="Hauser L."/>
            <person name="Brambilla E.M."/>
            <person name="Rohde M."/>
            <person name="Goker M."/>
            <person name="Woyke T."/>
            <person name="Bristow J."/>
            <person name="Eisen J.A."/>
            <person name="Markowitz V."/>
            <person name="Hugenholtz P."/>
            <person name="Kyrpides N.C."/>
            <person name="Klenk H.P."/>
            <person name="Detter J.C."/>
        </authorList>
    </citation>
    <scope>NUCLEOTIDE SEQUENCE [LARGE SCALE GENOMIC DNA]</scope>
    <source>
        <strain evidence="3">ATCC 33096 / DSM 2489 / 6091</strain>
    </source>
</reference>
<dbReference type="EMBL" id="CP002631">
    <property type="protein sequence ID" value="AEB13695.1"/>
    <property type="molecule type" value="Genomic_DNA"/>
</dbReference>
<dbReference type="KEGG" id="tsu:Tresu_0762"/>
<dbReference type="AlphaFoldDB" id="F2NX82"/>
<dbReference type="eggNOG" id="ENOG503201U">
    <property type="taxonomic scope" value="Bacteria"/>
</dbReference>
<dbReference type="HOGENOM" id="CLU_061180_0_0_12"/>
<protein>
    <submittedName>
        <fullName evidence="2">KWG Leptospira repeat protein</fullName>
    </submittedName>
</protein>
<evidence type="ECO:0000256" key="1">
    <source>
        <dbReference type="SAM" id="SignalP"/>
    </source>
</evidence>
<dbReference type="InterPro" id="IPR032774">
    <property type="entry name" value="WG_beta_rep"/>
</dbReference>
<dbReference type="STRING" id="869209.Tresu_0762"/>
<feature type="chain" id="PRO_5003287296" evidence="1">
    <location>
        <begin position="22"/>
        <end position="284"/>
    </location>
</feature>
<dbReference type="GeneID" id="302997946"/>
<dbReference type="PANTHER" id="PTHR37841:SF1">
    <property type="entry name" value="DUF3298 DOMAIN-CONTAINING PROTEIN"/>
    <property type="match status" value="1"/>
</dbReference>
<organism evidence="2 3">
    <name type="scientific">Treponema succinifaciens (strain ATCC 33096 / DSM 2489 / 6091)</name>
    <dbReference type="NCBI Taxonomy" id="869209"/>
    <lineage>
        <taxon>Bacteria</taxon>
        <taxon>Pseudomonadati</taxon>
        <taxon>Spirochaetota</taxon>
        <taxon>Spirochaetia</taxon>
        <taxon>Spirochaetales</taxon>
        <taxon>Treponemataceae</taxon>
        <taxon>Treponema</taxon>
    </lineage>
</organism>
<evidence type="ECO:0000313" key="3">
    <source>
        <dbReference type="Proteomes" id="UP000006852"/>
    </source>
</evidence>
<dbReference type="OrthoDB" id="5464673at2"/>
<keyword evidence="3" id="KW-1185">Reference proteome</keyword>
<dbReference type="PROSITE" id="PS51257">
    <property type="entry name" value="PROKAR_LIPOPROTEIN"/>
    <property type="match status" value="1"/>
</dbReference>
<dbReference type="Pfam" id="PF14903">
    <property type="entry name" value="WG_beta_rep"/>
    <property type="match status" value="3"/>
</dbReference>
<keyword evidence="1" id="KW-0732">Signal</keyword>
<gene>
    <name evidence="2" type="ordered locus">Tresu_0762</name>
</gene>
<dbReference type="RefSeq" id="WP_013700992.1">
    <property type="nucleotide sequence ID" value="NC_015385.1"/>
</dbReference>